<protein>
    <recommendedName>
        <fullName evidence="5">ZMYM2-like/QRICH1 C-terminal domain-containing protein</fullName>
    </recommendedName>
</protein>
<accession>A0AA89C1U9</accession>
<dbReference type="PANTHER" id="PTHR46963:SF5">
    <property type="entry name" value="GLUTAMINE RICH 1 LIKE 2 KRUPPEL-ASSOCIATED BOX CONTAINING [PROVISIONAL]"/>
    <property type="match status" value="1"/>
</dbReference>
<proteinExistence type="predicted"/>
<evidence type="ECO:0000259" key="5">
    <source>
        <dbReference type="Pfam" id="PF12012"/>
    </source>
</evidence>
<evidence type="ECO:0000313" key="7">
    <source>
        <dbReference type="Proteomes" id="UP001186944"/>
    </source>
</evidence>
<dbReference type="InterPro" id="IPR021893">
    <property type="entry name" value="ZMYM2-like_C"/>
</dbReference>
<feature type="domain" description="ZMYM2-like/QRICH1 C-terminal" evidence="5">
    <location>
        <begin position="546"/>
        <end position="699"/>
    </location>
</feature>
<keyword evidence="3" id="KW-0832">Ubl conjugation</keyword>
<reference evidence="6" key="1">
    <citation type="submission" date="2019-08" db="EMBL/GenBank/DDBJ databases">
        <title>The improved chromosome-level genome for the pearl oyster Pinctada fucata martensii using PacBio sequencing and Hi-C.</title>
        <authorList>
            <person name="Zheng Z."/>
        </authorList>
    </citation>
    <scope>NUCLEOTIDE SEQUENCE</scope>
    <source>
        <strain evidence="6">ZZ-2019</strain>
        <tissue evidence="6">Adductor muscle</tissue>
    </source>
</reference>
<evidence type="ECO:0000256" key="3">
    <source>
        <dbReference type="ARBA" id="ARBA00022843"/>
    </source>
</evidence>
<evidence type="ECO:0000256" key="1">
    <source>
        <dbReference type="ARBA" id="ARBA00022499"/>
    </source>
</evidence>
<evidence type="ECO:0000256" key="2">
    <source>
        <dbReference type="ARBA" id="ARBA00022553"/>
    </source>
</evidence>
<feature type="region of interest" description="Disordered" evidence="4">
    <location>
        <begin position="707"/>
        <end position="729"/>
    </location>
</feature>
<evidence type="ECO:0000256" key="4">
    <source>
        <dbReference type="SAM" id="MobiDB-lite"/>
    </source>
</evidence>
<dbReference type="EMBL" id="VSWD01000008">
    <property type="protein sequence ID" value="KAK3095913.1"/>
    <property type="molecule type" value="Genomic_DNA"/>
</dbReference>
<dbReference type="PANTHER" id="PTHR46963">
    <property type="entry name" value="SIMILAR TO RIKEN CDNA E130308A19"/>
    <property type="match status" value="1"/>
</dbReference>
<dbReference type="AlphaFoldDB" id="A0AA89C1U9"/>
<comment type="caution">
    <text evidence="6">The sequence shown here is derived from an EMBL/GenBank/DDBJ whole genome shotgun (WGS) entry which is preliminary data.</text>
</comment>
<sequence length="729" mass="83305">MCKCYLCDETIQGPEKIIFEEKFNHWDIVKEILGVNPVDESKMTLFICEICMTKLDGLVQTKKTMESLVKLNSQLAQTETEQKRELKDRWMRTKHVTSKAMTSHHVTLTLTGNDQEYLLENNSIRDGVNYKRGQHYDCHIVPLDFDDEIDLEMSCSAEDTELPSRMEDEEKQNWMQHDMKRCAETDSNGTIPNSMMPNVSGNLPSLFVDVKMEIDESGNIITSGPMDIQTLKHKTITPVQQAGSMDTQTLKHKFITPVQQAGPIDTQTLKHKFITPVQQAGPIDTQTLKHKFITPVQQAGPMDTQTLKHKAITPVQYLQTKENSNVRSATLTKSHLGKPQSEDGLTLPGTCHSDFSLNSIVRLRGGTNAKIIGFTLKGSKNLMTVKRLDDHAIFVVDREDLTALPLAEQRLIKDRLQQNSLTSESKVFKKATDRKTTCDVKIFQNYMAGVGEMRPMEDIPYPELSPLLISFLMNMKKSDGFDYEPATLRGFISSFDRYLRQHHYGYSISSSRELSAVRETLREKRFFFRREGRGNNPLKVDPITEEDIELLWRSGQMGIQSPHSIINTLWFHFTMYFGMNGTIDHYNLRWGDVCLEVTPNNVEYLAYRMQKDTEDSPSLENKENKEAMSKGAEIFANLLNPARCVVNVYKKYASVRPHGLDAKNAPFYLTPLLKMKPGEPWFYGFNCGHNKIATFMKKMVEGSGIQARGRKLSNSSVRKHSVKRRIDWK</sequence>
<dbReference type="Proteomes" id="UP001186944">
    <property type="component" value="Unassembled WGS sequence"/>
</dbReference>
<gene>
    <name evidence="6" type="ORF">FSP39_020748</name>
</gene>
<keyword evidence="2" id="KW-0597">Phosphoprotein</keyword>
<name>A0AA89C1U9_PINIB</name>
<keyword evidence="7" id="KW-1185">Reference proteome</keyword>
<evidence type="ECO:0000313" key="6">
    <source>
        <dbReference type="EMBL" id="KAK3095913.1"/>
    </source>
</evidence>
<keyword evidence="1" id="KW-1017">Isopeptide bond</keyword>
<dbReference type="InterPro" id="IPR042838">
    <property type="entry name" value="KIAA1958"/>
</dbReference>
<organism evidence="6 7">
    <name type="scientific">Pinctada imbricata</name>
    <name type="common">Atlantic pearl-oyster</name>
    <name type="synonym">Pinctada martensii</name>
    <dbReference type="NCBI Taxonomy" id="66713"/>
    <lineage>
        <taxon>Eukaryota</taxon>
        <taxon>Metazoa</taxon>
        <taxon>Spiralia</taxon>
        <taxon>Lophotrochozoa</taxon>
        <taxon>Mollusca</taxon>
        <taxon>Bivalvia</taxon>
        <taxon>Autobranchia</taxon>
        <taxon>Pteriomorphia</taxon>
        <taxon>Pterioida</taxon>
        <taxon>Pterioidea</taxon>
        <taxon>Pteriidae</taxon>
        <taxon>Pinctada</taxon>
    </lineage>
</organism>
<dbReference type="Pfam" id="PF12012">
    <property type="entry name" value="DUF3504"/>
    <property type="match status" value="1"/>
</dbReference>